<dbReference type="Gene3D" id="3.20.20.70">
    <property type="entry name" value="Aldolase class I"/>
    <property type="match status" value="1"/>
</dbReference>
<dbReference type="AlphaFoldDB" id="A0AAX3LX88"/>
<evidence type="ECO:0000256" key="2">
    <source>
        <dbReference type="ARBA" id="ARBA00004664"/>
    </source>
</evidence>
<accession>A0AAX3LX88</accession>
<evidence type="ECO:0000256" key="9">
    <source>
        <dbReference type="HAMAP-Rule" id="MF_00135"/>
    </source>
</evidence>
<dbReference type="Proteomes" id="UP001220509">
    <property type="component" value="Chromosome"/>
</dbReference>
<organism evidence="11 12">
    <name type="scientific">Paenibacillus kyungheensis</name>
    <dbReference type="NCBI Taxonomy" id="1452732"/>
    <lineage>
        <taxon>Bacteria</taxon>
        <taxon>Bacillati</taxon>
        <taxon>Bacillota</taxon>
        <taxon>Bacilli</taxon>
        <taxon>Bacillales</taxon>
        <taxon>Paenibacillaceae</taxon>
        <taxon>Paenibacillus</taxon>
    </lineage>
</organism>
<dbReference type="EMBL" id="CP117416">
    <property type="protein sequence ID" value="WCT54323.1"/>
    <property type="molecule type" value="Genomic_DNA"/>
</dbReference>
<keyword evidence="5 9" id="KW-0028">Amino-acid biosynthesis</keyword>
<proteinExistence type="inferred from homology"/>
<dbReference type="InterPro" id="IPR044643">
    <property type="entry name" value="TrpF_fam"/>
</dbReference>
<gene>
    <name evidence="9" type="primary">trpF</name>
    <name evidence="11" type="ORF">PQ456_14050</name>
</gene>
<name>A0AAX3LX88_9BACL</name>
<dbReference type="InterPro" id="IPR011060">
    <property type="entry name" value="RibuloseP-bd_barrel"/>
</dbReference>
<dbReference type="CDD" id="cd00405">
    <property type="entry name" value="PRAI"/>
    <property type="match status" value="1"/>
</dbReference>
<keyword evidence="7 9" id="KW-0057">Aromatic amino acid biosynthesis</keyword>
<evidence type="ECO:0000313" key="12">
    <source>
        <dbReference type="Proteomes" id="UP001220509"/>
    </source>
</evidence>
<dbReference type="GO" id="GO:0000162">
    <property type="term" value="P:L-tryptophan biosynthetic process"/>
    <property type="evidence" value="ECO:0007669"/>
    <property type="project" value="UniProtKB-UniRule"/>
</dbReference>
<dbReference type="InterPro" id="IPR001240">
    <property type="entry name" value="PRAI_dom"/>
</dbReference>
<keyword evidence="12" id="KW-1185">Reference proteome</keyword>
<evidence type="ECO:0000256" key="3">
    <source>
        <dbReference type="ARBA" id="ARBA00012572"/>
    </source>
</evidence>
<evidence type="ECO:0000256" key="4">
    <source>
        <dbReference type="ARBA" id="ARBA00022272"/>
    </source>
</evidence>
<dbReference type="GO" id="GO:0004640">
    <property type="term" value="F:phosphoribosylanthranilate isomerase activity"/>
    <property type="evidence" value="ECO:0007669"/>
    <property type="project" value="UniProtKB-UniRule"/>
</dbReference>
<dbReference type="InterPro" id="IPR013785">
    <property type="entry name" value="Aldolase_TIM"/>
</dbReference>
<evidence type="ECO:0000259" key="10">
    <source>
        <dbReference type="Pfam" id="PF00697"/>
    </source>
</evidence>
<keyword evidence="6 9" id="KW-0822">Tryptophan biosynthesis</keyword>
<comment type="pathway">
    <text evidence="2 9">Amino-acid biosynthesis; L-tryptophan biosynthesis; L-tryptophan from chorismate: step 3/5.</text>
</comment>
<keyword evidence="8 9" id="KW-0413">Isomerase</keyword>
<sequence length="235" mass="26233">MNKAQQSSTEQSNSEKKYVKICGLQSVEVLKSMIQLPIDYIGFVFATSKRQVNRDQAAMLIKTLHQWQNDTVPQSVGVFVNPTLDELKDIVEVAPLDVIQLHGQESPELCRQIQEQLQKQVFKVISLTNTAQQQSVEQQLLPYQGVVDAFLLDTYDPLYGGGSGKTFAWDQIEPYHQWTVTHNIPLLVAGGLTPDNVSSLLHHHSLEGVDVSSGVETDGMKDITKITTFVERVKA</sequence>
<dbReference type="Pfam" id="PF00697">
    <property type="entry name" value="PRAI"/>
    <property type="match status" value="1"/>
</dbReference>
<dbReference type="PANTHER" id="PTHR42894">
    <property type="entry name" value="N-(5'-PHOSPHORIBOSYL)ANTHRANILATE ISOMERASE"/>
    <property type="match status" value="1"/>
</dbReference>
<evidence type="ECO:0000256" key="1">
    <source>
        <dbReference type="ARBA" id="ARBA00001164"/>
    </source>
</evidence>
<evidence type="ECO:0000256" key="5">
    <source>
        <dbReference type="ARBA" id="ARBA00022605"/>
    </source>
</evidence>
<dbReference type="KEGG" id="pka:PQ456_14050"/>
<evidence type="ECO:0000313" key="11">
    <source>
        <dbReference type="EMBL" id="WCT54323.1"/>
    </source>
</evidence>
<dbReference type="HAMAP" id="MF_00135">
    <property type="entry name" value="PRAI"/>
    <property type="match status" value="1"/>
</dbReference>
<feature type="domain" description="N-(5'phosphoribosyl) anthranilate isomerase (PRAI)" evidence="10">
    <location>
        <begin position="19"/>
        <end position="231"/>
    </location>
</feature>
<evidence type="ECO:0000256" key="6">
    <source>
        <dbReference type="ARBA" id="ARBA00022822"/>
    </source>
</evidence>
<protein>
    <recommendedName>
        <fullName evidence="4 9">N-(5'-phosphoribosyl)anthranilate isomerase</fullName>
        <shortName evidence="9">PRAI</shortName>
        <ecNumber evidence="3 9">5.3.1.24</ecNumber>
    </recommendedName>
</protein>
<evidence type="ECO:0000256" key="7">
    <source>
        <dbReference type="ARBA" id="ARBA00023141"/>
    </source>
</evidence>
<dbReference type="EC" id="5.3.1.24" evidence="3 9"/>
<evidence type="ECO:0000256" key="8">
    <source>
        <dbReference type="ARBA" id="ARBA00023235"/>
    </source>
</evidence>
<dbReference type="PANTHER" id="PTHR42894:SF1">
    <property type="entry name" value="N-(5'-PHOSPHORIBOSYL)ANTHRANILATE ISOMERASE"/>
    <property type="match status" value="1"/>
</dbReference>
<dbReference type="SUPFAM" id="SSF51366">
    <property type="entry name" value="Ribulose-phoshate binding barrel"/>
    <property type="match status" value="1"/>
</dbReference>
<reference evidence="11 12" key="1">
    <citation type="submission" date="2023-02" db="EMBL/GenBank/DDBJ databases">
        <title>Genome sequence of Paenibacillus kyungheensis KACC 18744.</title>
        <authorList>
            <person name="Kim S."/>
            <person name="Heo J."/>
            <person name="Kwon S.-W."/>
        </authorList>
    </citation>
    <scope>NUCLEOTIDE SEQUENCE [LARGE SCALE GENOMIC DNA]</scope>
    <source>
        <strain evidence="11 12">KACC 18744</strain>
    </source>
</reference>
<comment type="similarity">
    <text evidence="9">Belongs to the TrpF family.</text>
</comment>
<dbReference type="RefSeq" id="WP_273612862.1">
    <property type="nucleotide sequence ID" value="NZ_CP117416.1"/>
</dbReference>
<comment type="catalytic activity">
    <reaction evidence="1 9">
        <text>N-(5-phospho-beta-D-ribosyl)anthranilate = 1-(2-carboxyphenylamino)-1-deoxy-D-ribulose 5-phosphate</text>
        <dbReference type="Rhea" id="RHEA:21540"/>
        <dbReference type="ChEBI" id="CHEBI:18277"/>
        <dbReference type="ChEBI" id="CHEBI:58613"/>
        <dbReference type="EC" id="5.3.1.24"/>
    </reaction>
</comment>